<feature type="region of interest" description="Disordered" evidence="1">
    <location>
        <begin position="502"/>
        <end position="542"/>
    </location>
</feature>
<accession>A0AA39WLL6</accession>
<organism evidence="3 4">
    <name type="scientific">Immersiella caudata</name>
    <dbReference type="NCBI Taxonomy" id="314043"/>
    <lineage>
        <taxon>Eukaryota</taxon>
        <taxon>Fungi</taxon>
        <taxon>Dikarya</taxon>
        <taxon>Ascomycota</taxon>
        <taxon>Pezizomycotina</taxon>
        <taxon>Sordariomycetes</taxon>
        <taxon>Sordariomycetidae</taxon>
        <taxon>Sordariales</taxon>
        <taxon>Lasiosphaeriaceae</taxon>
        <taxon>Immersiella</taxon>
    </lineage>
</organism>
<evidence type="ECO:0000313" key="3">
    <source>
        <dbReference type="EMBL" id="KAK0617654.1"/>
    </source>
</evidence>
<protein>
    <recommendedName>
        <fullName evidence="5">Modin</fullName>
    </recommendedName>
</protein>
<feature type="compositionally biased region" description="Basic and acidic residues" evidence="1">
    <location>
        <begin position="456"/>
        <end position="465"/>
    </location>
</feature>
<gene>
    <name evidence="3" type="ORF">B0T14DRAFT_498632</name>
</gene>
<name>A0AA39WLL6_9PEZI</name>
<dbReference type="EMBL" id="JAULSU010000005">
    <property type="protein sequence ID" value="KAK0617654.1"/>
    <property type="molecule type" value="Genomic_DNA"/>
</dbReference>
<evidence type="ECO:0000256" key="1">
    <source>
        <dbReference type="SAM" id="MobiDB-lite"/>
    </source>
</evidence>
<keyword evidence="2" id="KW-0812">Transmembrane</keyword>
<evidence type="ECO:0008006" key="5">
    <source>
        <dbReference type="Google" id="ProtNLM"/>
    </source>
</evidence>
<keyword evidence="2" id="KW-1133">Transmembrane helix</keyword>
<feature type="region of interest" description="Disordered" evidence="1">
    <location>
        <begin position="114"/>
        <end position="142"/>
    </location>
</feature>
<evidence type="ECO:0000313" key="4">
    <source>
        <dbReference type="Proteomes" id="UP001175000"/>
    </source>
</evidence>
<feature type="region of interest" description="Disordered" evidence="1">
    <location>
        <begin position="169"/>
        <end position="189"/>
    </location>
</feature>
<dbReference type="Proteomes" id="UP001175000">
    <property type="component" value="Unassembled WGS sequence"/>
</dbReference>
<keyword evidence="4" id="KW-1185">Reference proteome</keyword>
<keyword evidence="2" id="KW-0472">Membrane</keyword>
<feature type="region of interest" description="Disordered" evidence="1">
    <location>
        <begin position="456"/>
        <end position="485"/>
    </location>
</feature>
<sequence length="745" mass="84886">MADSGGNDGGNGGNDNDNNEVILAAVALFVSLVALVGTIAQVLQQYYASAAGFANCGENVMGEWYKTSRRIFRPTELRFEVQFDAPVIFVCPPTNTRGPVKDVPIRFVTGTDKSLEDTRTLSAPEEEKQRQTTRENKVHTADNERSTWVTLLSQLHTMERASREWQDEHYPGTVPTEDMKEEGEENPELRGHSLAVAIQAKTRSWDNMPTDVKKPYATTTICHLLEIAAMMGIYWKEWDRSKDRYRAEGNGYILTGTTVTDLGLMFTFQISGGSRFQENRVIPVDEVKELCCGSVSTIFRAGSDVRRLGVVNEDPRDLGILQLGSMNEIAETMVLMNCNTLTASYFRQRESKHTHLFPVPLELVGMLCKSLHIKGTPFRMLPNPTPYHWDKNFFNLRRLMNEYHKQIKPVSEHFPGLRKFEKMARGVVEALARHREEEKERRKQEKLELQRKEAMLQKQKMEKKGTFKSVSGRDAQTTGAQERRLSWPALQNLTYMIRKRNPAQPANDEESQTPSSDVKIQVQPAPEQPKEAPKKPKTKPGYNMKLLDALHDTIVECDKYLVRRNRQLVKIVIREHFQEVLKMLNGDDDDDDHTLGGKQADTASIRRRRARKFEELSSASPEERQKKFMDIYFGEVLHEVKKRAASSLSKMTFYDPNEVPPTPTSPGRSPFLRPDIACADPLSDVDSGNEEDVEEATRLEPDAESIWCVLVFRMLCWLTLHDFDRGDLQISKSELLGSRLPVYLS</sequence>
<dbReference type="AlphaFoldDB" id="A0AA39WLL6"/>
<evidence type="ECO:0000256" key="2">
    <source>
        <dbReference type="SAM" id="Phobius"/>
    </source>
</evidence>
<feature type="transmembrane region" description="Helical" evidence="2">
    <location>
        <begin position="21"/>
        <end position="43"/>
    </location>
</feature>
<proteinExistence type="predicted"/>
<reference evidence="3" key="1">
    <citation type="submission" date="2023-06" db="EMBL/GenBank/DDBJ databases">
        <title>Genome-scale phylogeny and comparative genomics of the fungal order Sordariales.</title>
        <authorList>
            <consortium name="Lawrence Berkeley National Laboratory"/>
            <person name="Hensen N."/>
            <person name="Bonometti L."/>
            <person name="Westerberg I."/>
            <person name="Brannstrom I.O."/>
            <person name="Guillou S."/>
            <person name="Cros-Aarteil S."/>
            <person name="Calhoun S."/>
            <person name="Haridas S."/>
            <person name="Kuo A."/>
            <person name="Mondo S."/>
            <person name="Pangilinan J."/>
            <person name="Riley R."/>
            <person name="Labutti K."/>
            <person name="Andreopoulos B."/>
            <person name="Lipzen A."/>
            <person name="Chen C."/>
            <person name="Yanf M."/>
            <person name="Daum C."/>
            <person name="Ng V."/>
            <person name="Clum A."/>
            <person name="Steindorff A."/>
            <person name="Ohm R."/>
            <person name="Martin F."/>
            <person name="Silar P."/>
            <person name="Natvig D."/>
            <person name="Lalanne C."/>
            <person name="Gautier V."/>
            <person name="Ament-Velasquez S.L."/>
            <person name="Kruys A."/>
            <person name="Hutchinson M.I."/>
            <person name="Powell A.J."/>
            <person name="Barry K."/>
            <person name="Miller A.N."/>
            <person name="Grigoriev I.V."/>
            <person name="Debuchy R."/>
            <person name="Gladieux P."/>
            <person name="Thoren M.H."/>
            <person name="Johannesson H."/>
        </authorList>
    </citation>
    <scope>NUCLEOTIDE SEQUENCE</scope>
    <source>
        <strain evidence="3">CBS 606.72</strain>
    </source>
</reference>
<comment type="caution">
    <text evidence="3">The sequence shown here is derived from an EMBL/GenBank/DDBJ whole genome shotgun (WGS) entry which is preliminary data.</text>
</comment>